<reference evidence="7 8" key="1">
    <citation type="submission" date="2023-07" db="EMBL/GenBank/DDBJ databases">
        <title>Sequencing the genomes of 1000 actinobacteria strains.</title>
        <authorList>
            <person name="Klenk H.-P."/>
        </authorList>
    </citation>
    <scope>NUCLEOTIDE SEQUENCE [LARGE SCALE GENOMIC DNA]</scope>
    <source>
        <strain evidence="7 8">DSM 19426</strain>
    </source>
</reference>
<evidence type="ECO:0000259" key="6">
    <source>
        <dbReference type="Pfam" id="PF05175"/>
    </source>
</evidence>
<dbReference type="InterPro" id="IPR029063">
    <property type="entry name" value="SAM-dependent_MTases_sf"/>
</dbReference>
<comment type="caution">
    <text evidence="7">The sequence shown here is derived from an EMBL/GenBank/DDBJ whole genome shotgun (WGS) entry which is preliminary data.</text>
</comment>
<dbReference type="InterPro" id="IPR022446">
    <property type="entry name" value="MeTrfrase_put"/>
</dbReference>
<proteinExistence type="predicted"/>
<gene>
    <name evidence="7" type="ORF">J2S63_002320</name>
</gene>
<dbReference type="NCBIfam" id="TIGR03704">
    <property type="entry name" value="PrmC_rel_meth"/>
    <property type="match status" value="1"/>
</dbReference>
<name>A0ABU2BVW6_9ACTN</name>
<sequence>MTGLDADRHRQVSSRLRAAGCVFAEDEARLLMEESPTTVGLDRLVARRCAGEPLEVLLGWAAFRGLRVGVSAGVFVPRRRTELMVDVAASLAGEGAVVVDLCTGSGAVALALSVERPDLELYAADLHPAALQCARANLIDRAQVVVSDLFDNLPADLRGRIDVVTANVPYVPTGELEMLPPEAREHEPLSTHDGGEDGLDVVRRAARDARDWLVPGGHLVVELNRRQVASARFAVATAGLRPSVAAEDEDGTVFLAGRLG</sequence>
<comment type="catalytic activity">
    <reaction evidence="5">
        <text>L-glutaminyl-[peptide chain release factor] + S-adenosyl-L-methionine = N(5)-methyl-L-glutaminyl-[peptide chain release factor] + S-adenosyl-L-homocysteine + H(+)</text>
        <dbReference type="Rhea" id="RHEA:42896"/>
        <dbReference type="Rhea" id="RHEA-COMP:10271"/>
        <dbReference type="Rhea" id="RHEA-COMP:10272"/>
        <dbReference type="ChEBI" id="CHEBI:15378"/>
        <dbReference type="ChEBI" id="CHEBI:30011"/>
        <dbReference type="ChEBI" id="CHEBI:57856"/>
        <dbReference type="ChEBI" id="CHEBI:59789"/>
        <dbReference type="ChEBI" id="CHEBI:61891"/>
        <dbReference type="EC" id="2.1.1.297"/>
    </reaction>
</comment>
<protein>
    <recommendedName>
        <fullName evidence="1">peptide chain release factor N(5)-glutamine methyltransferase</fullName>
        <ecNumber evidence="1">2.1.1.297</ecNumber>
    </recommendedName>
</protein>
<accession>A0ABU2BVW6</accession>
<keyword evidence="8" id="KW-1185">Reference proteome</keyword>
<dbReference type="PANTHER" id="PTHR18895">
    <property type="entry name" value="HEMK METHYLTRANSFERASE"/>
    <property type="match status" value="1"/>
</dbReference>
<dbReference type="Pfam" id="PF05175">
    <property type="entry name" value="MTS"/>
    <property type="match status" value="1"/>
</dbReference>
<dbReference type="SUPFAM" id="SSF53335">
    <property type="entry name" value="S-adenosyl-L-methionine-dependent methyltransferases"/>
    <property type="match status" value="1"/>
</dbReference>
<feature type="domain" description="Methyltransferase small" evidence="6">
    <location>
        <begin position="91"/>
        <end position="170"/>
    </location>
</feature>
<evidence type="ECO:0000256" key="2">
    <source>
        <dbReference type="ARBA" id="ARBA00022603"/>
    </source>
</evidence>
<keyword evidence="2 7" id="KW-0489">Methyltransferase</keyword>
<dbReference type="InterPro" id="IPR007848">
    <property type="entry name" value="Small_mtfrase_dom"/>
</dbReference>
<keyword evidence="4" id="KW-0949">S-adenosyl-L-methionine</keyword>
<dbReference type="CDD" id="cd02440">
    <property type="entry name" value="AdoMet_MTases"/>
    <property type="match status" value="1"/>
</dbReference>
<evidence type="ECO:0000256" key="5">
    <source>
        <dbReference type="ARBA" id="ARBA00048391"/>
    </source>
</evidence>
<organism evidence="7 8">
    <name type="scientific">Nocardioides marmoribigeumensis</name>
    <dbReference type="NCBI Taxonomy" id="433649"/>
    <lineage>
        <taxon>Bacteria</taxon>
        <taxon>Bacillati</taxon>
        <taxon>Actinomycetota</taxon>
        <taxon>Actinomycetes</taxon>
        <taxon>Propionibacteriales</taxon>
        <taxon>Nocardioidaceae</taxon>
        <taxon>Nocardioides</taxon>
    </lineage>
</organism>
<dbReference type="Proteomes" id="UP001183648">
    <property type="component" value="Unassembled WGS sequence"/>
</dbReference>
<dbReference type="GO" id="GO:0102559">
    <property type="term" value="F:peptide chain release factor N(5)-glutamine methyltransferase activity"/>
    <property type="evidence" value="ECO:0007669"/>
    <property type="project" value="UniProtKB-EC"/>
</dbReference>
<dbReference type="PANTHER" id="PTHR18895:SF74">
    <property type="entry name" value="MTRF1L RELEASE FACTOR GLUTAMINE METHYLTRANSFERASE"/>
    <property type="match status" value="1"/>
</dbReference>
<evidence type="ECO:0000256" key="1">
    <source>
        <dbReference type="ARBA" id="ARBA00012771"/>
    </source>
</evidence>
<dbReference type="EC" id="2.1.1.297" evidence="1"/>
<evidence type="ECO:0000256" key="3">
    <source>
        <dbReference type="ARBA" id="ARBA00022679"/>
    </source>
</evidence>
<dbReference type="EMBL" id="JAVDYG010000001">
    <property type="protein sequence ID" value="MDR7362767.1"/>
    <property type="molecule type" value="Genomic_DNA"/>
</dbReference>
<evidence type="ECO:0000313" key="7">
    <source>
        <dbReference type="EMBL" id="MDR7362767.1"/>
    </source>
</evidence>
<dbReference type="Gene3D" id="3.40.50.150">
    <property type="entry name" value="Vaccinia Virus protein VP39"/>
    <property type="match status" value="1"/>
</dbReference>
<dbReference type="GO" id="GO:0032259">
    <property type="term" value="P:methylation"/>
    <property type="evidence" value="ECO:0007669"/>
    <property type="project" value="UniProtKB-KW"/>
</dbReference>
<dbReference type="NCBIfam" id="TIGR00536">
    <property type="entry name" value="hemK_fam"/>
    <property type="match status" value="1"/>
</dbReference>
<evidence type="ECO:0000313" key="8">
    <source>
        <dbReference type="Proteomes" id="UP001183648"/>
    </source>
</evidence>
<keyword evidence="3 7" id="KW-0808">Transferase</keyword>
<dbReference type="InterPro" id="IPR004556">
    <property type="entry name" value="HemK-like"/>
</dbReference>
<dbReference type="InterPro" id="IPR050320">
    <property type="entry name" value="N5-glutamine_MTase"/>
</dbReference>
<dbReference type="RefSeq" id="WP_310302155.1">
    <property type="nucleotide sequence ID" value="NZ_BAAAPS010000013.1"/>
</dbReference>
<evidence type="ECO:0000256" key="4">
    <source>
        <dbReference type="ARBA" id="ARBA00022691"/>
    </source>
</evidence>